<dbReference type="Gene3D" id="3.90.1310.10">
    <property type="entry name" value="Penicillin-binding protein 2a (Domain 2)"/>
    <property type="match status" value="1"/>
</dbReference>
<dbReference type="InterPro" id="IPR005311">
    <property type="entry name" value="PBP_dimer"/>
</dbReference>
<dbReference type="Pfam" id="PF03717">
    <property type="entry name" value="PBP_dimer"/>
    <property type="match status" value="1"/>
</dbReference>
<keyword evidence="3" id="KW-1133">Transmembrane helix</keyword>
<dbReference type="NCBIfam" id="TIGR02214">
    <property type="entry name" value="spoVD_pbp"/>
    <property type="match status" value="1"/>
</dbReference>
<dbReference type="InterPro" id="IPR012338">
    <property type="entry name" value="Beta-lactam/transpept-like"/>
</dbReference>
<comment type="subcellular location">
    <subcellularLocation>
        <location evidence="1">Membrane</location>
    </subcellularLocation>
</comment>
<dbReference type="InterPro" id="IPR001460">
    <property type="entry name" value="PCN-bd_Tpept"/>
</dbReference>
<evidence type="ECO:0000259" key="4">
    <source>
        <dbReference type="PROSITE" id="PS51178"/>
    </source>
</evidence>
<feature type="transmembrane region" description="Helical" evidence="3">
    <location>
        <begin position="12"/>
        <end position="32"/>
    </location>
</feature>
<proteinExistence type="predicted"/>
<dbReference type="PANTHER" id="PTHR30627">
    <property type="entry name" value="PEPTIDOGLYCAN D,D-TRANSPEPTIDASE"/>
    <property type="match status" value="1"/>
</dbReference>
<dbReference type="EMBL" id="LNQE01001877">
    <property type="protein sequence ID" value="KUG03557.1"/>
    <property type="molecule type" value="Genomic_DNA"/>
</dbReference>
<dbReference type="Gene3D" id="1.10.150.770">
    <property type="match status" value="1"/>
</dbReference>
<evidence type="ECO:0000256" key="1">
    <source>
        <dbReference type="ARBA" id="ARBA00004370"/>
    </source>
</evidence>
<dbReference type="InterPro" id="IPR036138">
    <property type="entry name" value="PBP_dimer_sf"/>
</dbReference>
<dbReference type="SUPFAM" id="SSF56601">
    <property type="entry name" value="beta-lactamase/transpeptidase-like"/>
    <property type="match status" value="1"/>
</dbReference>
<dbReference type="InterPro" id="IPR005543">
    <property type="entry name" value="PASTA_dom"/>
</dbReference>
<dbReference type="Gene3D" id="3.30.450.330">
    <property type="match status" value="1"/>
</dbReference>
<feature type="domain" description="PASTA" evidence="4">
    <location>
        <begin position="645"/>
        <end position="704"/>
    </location>
</feature>
<dbReference type="GO" id="GO:0008658">
    <property type="term" value="F:penicillin binding"/>
    <property type="evidence" value="ECO:0007669"/>
    <property type="project" value="InterPro"/>
</dbReference>
<dbReference type="CDD" id="cd06576">
    <property type="entry name" value="PASTA_Pbp2x-like_1"/>
    <property type="match status" value="1"/>
</dbReference>
<evidence type="ECO:0000256" key="3">
    <source>
        <dbReference type="SAM" id="Phobius"/>
    </source>
</evidence>
<comment type="caution">
    <text evidence="5">The sequence shown here is derived from an EMBL/GenBank/DDBJ whole genome shotgun (WGS) entry which is preliminary data.</text>
</comment>
<dbReference type="InterPro" id="IPR050515">
    <property type="entry name" value="Beta-lactam/transpept"/>
</dbReference>
<dbReference type="AlphaFoldDB" id="A0A0W8E4R3"/>
<dbReference type="Pfam" id="PF00905">
    <property type="entry name" value="Transpeptidase"/>
    <property type="match status" value="1"/>
</dbReference>
<evidence type="ECO:0000313" key="5">
    <source>
        <dbReference type="EMBL" id="KUG03557.1"/>
    </source>
</evidence>
<protein>
    <submittedName>
        <fullName evidence="5">Stage v sporulation protein d (Sporulation-specific penicillin-binding protein)</fullName>
    </submittedName>
</protein>
<gene>
    <name evidence="5" type="ORF">ASZ90_018990</name>
</gene>
<evidence type="ECO:0000256" key="2">
    <source>
        <dbReference type="ARBA" id="ARBA00023136"/>
    </source>
</evidence>
<dbReference type="PROSITE" id="PS51178">
    <property type="entry name" value="PASTA"/>
    <property type="match status" value="2"/>
</dbReference>
<organism evidence="5">
    <name type="scientific">hydrocarbon metagenome</name>
    <dbReference type="NCBI Taxonomy" id="938273"/>
    <lineage>
        <taxon>unclassified sequences</taxon>
        <taxon>metagenomes</taxon>
        <taxon>ecological metagenomes</taxon>
    </lineage>
</organism>
<keyword evidence="2 3" id="KW-0472">Membrane</keyword>
<sequence>MQTSNLIVRKRIITLFLLFAVGFFGLGFRVFWVQFVRGNELSEKAMQNRMRDVPVESKRGIIYDRNGKELAISISSDSIYAIPAEVLASGQEEMIAQKLADVLDMDQALLLERISKQSSFEWVKRQIDPDKSAAIRDMDLPGIDMTEESRRYYPKGTLASHVLGIAGMDNTGLEGIDYYYNDLVGGTPGRIVIEHDAANRPIPEATHKYIAPIDGANLILTIDETIQYITERELDKVFKERKAKAAAAIVMDPATGEILALANRPNYDPNNYGDYPDKNRRNWCISDAYEPGSTMKITTAAMALEEAIVNENTKFYCPGYIKVGKETIGCPDRKAHGDQTFSEIVENSCNVGFVQVGLELGAAKYFSYIEKFGFGKVTGVDLPGEATGILVNKSLVKQIDLGTMAMGQANAVTPIQLVTAVAAVANNGQKMQPHLVKQVVSDEGVIIKENQPVMVEQVVSENTADRLCMILEGEVVNGTGKNAYLEGYRTAGKTGTAQKISPTGGYMANEYVASFVGFAPANNPRLVCMVVVDAPQGYPYYGGWVAAPAFREIMRDSLRYLEQPMYETNGSDSQSRVEQTEQVIAPDVVNLPLAEAISAIKDRGLEVKVAGTGNVVWRQTPVAGSKINKGSQVIINMSPFNEENNTGEVTVPDLQGKSMKEVARILAELGLHLIPEGYGLAYDQIPEAGKVISAGSSLKVKFQPVGE</sequence>
<feature type="domain" description="PASTA" evidence="4">
    <location>
        <begin position="579"/>
        <end position="639"/>
    </location>
</feature>
<name>A0A0W8E4R3_9ZZZZ</name>
<dbReference type="SMART" id="SM00740">
    <property type="entry name" value="PASTA"/>
    <property type="match status" value="2"/>
</dbReference>
<dbReference type="Gene3D" id="3.40.710.10">
    <property type="entry name" value="DD-peptidase/beta-lactamase superfamily"/>
    <property type="match status" value="1"/>
</dbReference>
<dbReference type="SUPFAM" id="SSF54184">
    <property type="entry name" value="Penicillin-binding protein 2x (pbp-2x), c-terminal domain"/>
    <property type="match status" value="2"/>
</dbReference>
<dbReference type="SUPFAM" id="SSF56519">
    <property type="entry name" value="Penicillin binding protein dimerisation domain"/>
    <property type="match status" value="1"/>
</dbReference>
<dbReference type="GO" id="GO:0005886">
    <property type="term" value="C:plasma membrane"/>
    <property type="evidence" value="ECO:0007669"/>
    <property type="project" value="TreeGrafter"/>
</dbReference>
<dbReference type="GO" id="GO:0071555">
    <property type="term" value="P:cell wall organization"/>
    <property type="evidence" value="ECO:0007669"/>
    <property type="project" value="TreeGrafter"/>
</dbReference>
<dbReference type="CDD" id="cd06575">
    <property type="entry name" value="PASTA_Pbp2x-like_2"/>
    <property type="match status" value="1"/>
</dbReference>
<dbReference type="PANTHER" id="PTHR30627:SF1">
    <property type="entry name" value="PEPTIDOGLYCAN D,D-TRANSPEPTIDASE FTSI"/>
    <property type="match status" value="1"/>
</dbReference>
<keyword evidence="3" id="KW-0812">Transmembrane</keyword>
<dbReference type="Gene3D" id="3.30.10.20">
    <property type="match status" value="1"/>
</dbReference>
<dbReference type="InterPro" id="IPR011927">
    <property type="entry name" value="SpoVD_pbp"/>
</dbReference>
<accession>A0A0W8E4R3</accession>
<reference evidence="5" key="1">
    <citation type="journal article" date="2015" name="Proc. Natl. Acad. Sci. U.S.A.">
        <title>Networks of energetic and metabolic interactions define dynamics in microbial communities.</title>
        <authorList>
            <person name="Embree M."/>
            <person name="Liu J.K."/>
            <person name="Al-Bassam M.M."/>
            <person name="Zengler K."/>
        </authorList>
    </citation>
    <scope>NUCLEOTIDE SEQUENCE</scope>
</reference>
<dbReference type="Pfam" id="PF03793">
    <property type="entry name" value="PASTA"/>
    <property type="match status" value="2"/>
</dbReference>